<protein>
    <submittedName>
        <fullName evidence="5">NR LBD domain-containing protein</fullName>
    </submittedName>
</protein>
<organism evidence="4 5">
    <name type="scientific">Meloidogyne hapla</name>
    <name type="common">Root-knot nematode worm</name>
    <dbReference type="NCBI Taxonomy" id="6305"/>
    <lineage>
        <taxon>Eukaryota</taxon>
        <taxon>Metazoa</taxon>
        <taxon>Ecdysozoa</taxon>
        <taxon>Nematoda</taxon>
        <taxon>Chromadorea</taxon>
        <taxon>Rhabditida</taxon>
        <taxon>Tylenchina</taxon>
        <taxon>Tylenchomorpha</taxon>
        <taxon>Tylenchoidea</taxon>
        <taxon>Meloidogynidae</taxon>
        <taxon>Meloidogyninae</taxon>
        <taxon>Meloidogyne</taxon>
    </lineage>
</organism>
<keyword evidence="2" id="KW-0804">Transcription</keyword>
<dbReference type="SUPFAM" id="SSF48508">
    <property type="entry name" value="Nuclear receptor ligand-binding domain"/>
    <property type="match status" value="1"/>
</dbReference>
<evidence type="ECO:0000256" key="1">
    <source>
        <dbReference type="ARBA" id="ARBA00023015"/>
    </source>
</evidence>
<dbReference type="WBParaSite" id="MhA1_Contig2643.frz3.gene3">
    <property type="protein sequence ID" value="MhA1_Contig2643.frz3.gene3"/>
    <property type="gene ID" value="MhA1_Contig2643.frz3.gene3"/>
</dbReference>
<proteinExistence type="predicted"/>
<evidence type="ECO:0000256" key="3">
    <source>
        <dbReference type="ARBA" id="ARBA00023170"/>
    </source>
</evidence>
<evidence type="ECO:0000313" key="4">
    <source>
        <dbReference type="Proteomes" id="UP000095281"/>
    </source>
</evidence>
<evidence type="ECO:0000313" key="5">
    <source>
        <dbReference type="WBParaSite" id="MhA1_Contig2643.frz3.gene3"/>
    </source>
</evidence>
<dbReference type="InterPro" id="IPR035500">
    <property type="entry name" value="NHR-like_dom_sf"/>
</dbReference>
<reference evidence="5" key="1">
    <citation type="submission" date="2016-11" db="UniProtKB">
        <authorList>
            <consortium name="WormBaseParasite"/>
        </authorList>
    </citation>
    <scope>IDENTIFICATION</scope>
</reference>
<name>A0A1I8BIF0_MELHA</name>
<accession>A0A1I8BIF0</accession>
<sequence length="114" mass="13504">MNKLADRVFTKSVLPFKKAELSEYEYALLMAIFFTQPNANGLSFYGKNLLYEESVRYTKMLLRHNQNKFGILEGARRLDECIRLINVSFENYFAFREVNFNLCVKQYPNLIEKL</sequence>
<dbReference type="Proteomes" id="UP000095281">
    <property type="component" value="Unplaced"/>
</dbReference>
<keyword evidence="3" id="KW-0675">Receptor</keyword>
<dbReference type="Gene3D" id="1.10.565.10">
    <property type="entry name" value="Retinoid X Receptor"/>
    <property type="match status" value="1"/>
</dbReference>
<evidence type="ECO:0000256" key="2">
    <source>
        <dbReference type="ARBA" id="ARBA00023163"/>
    </source>
</evidence>
<keyword evidence="4" id="KW-1185">Reference proteome</keyword>
<keyword evidence="1" id="KW-0805">Transcription regulation</keyword>
<dbReference type="AlphaFoldDB" id="A0A1I8BIF0"/>